<name>A0A6G0W248_APHCR</name>
<comment type="caution">
    <text evidence="2">The sequence shown here is derived from an EMBL/GenBank/DDBJ whole genome shotgun (WGS) entry which is preliminary data.</text>
</comment>
<dbReference type="EMBL" id="VUJU01009390">
    <property type="protein sequence ID" value="KAF0720863.1"/>
    <property type="molecule type" value="Genomic_DNA"/>
</dbReference>
<reference evidence="2 3" key="1">
    <citation type="submission" date="2019-08" db="EMBL/GenBank/DDBJ databases">
        <title>Whole genome of Aphis craccivora.</title>
        <authorList>
            <person name="Voronova N.V."/>
            <person name="Shulinski R.S."/>
            <person name="Bandarenka Y.V."/>
            <person name="Zhorov D.G."/>
            <person name="Warner D."/>
        </authorList>
    </citation>
    <scope>NUCLEOTIDE SEQUENCE [LARGE SCALE GENOMIC DNA]</scope>
    <source>
        <strain evidence="2">180601</strain>
        <tissue evidence="2">Whole Body</tissue>
    </source>
</reference>
<dbReference type="Proteomes" id="UP000478052">
    <property type="component" value="Unassembled WGS sequence"/>
</dbReference>
<dbReference type="AlphaFoldDB" id="A0A6G0W248"/>
<gene>
    <name evidence="2" type="ORF">FWK35_00032439</name>
</gene>
<accession>A0A6G0W248</accession>
<protein>
    <submittedName>
        <fullName evidence="2">Zinc finger MYM-type protein 1-like</fullName>
    </submittedName>
</protein>
<keyword evidence="3" id="KW-1185">Reference proteome</keyword>
<evidence type="ECO:0000313" key="2">
    <source>
        <dbReference type="EMBL" id="KAF0720863.1"/>
    </source>
</evidence>
<dbReference type="SUPFAM" id="SSF56219">
    <property type="entry name" value="DNase I-like"/>
    <property type="match status" value="1"/>
</dbReference>
<proteinExistence type="predicted"/>
<dbReference type="PANTHER" id="PTHR45749">
    <property type="match status" value="1"/>
</dbReference>
<sequence length="956" mass="109680">MTTVPESSAESTSQRITDDKSTFENILIPLIGNLPAQYKLVRLGKAQAHNPRPLKIIFESKSPEDDGRPVVSLHNLNIKNSNSKMCSRSFKESWYDSHKWLCGSFYEQRLYCWPCVLLGKVKNVWSSDGYFDLKNLSRSVKKHEASIDHINNFIGLVRLEKNKGTIIDALNEGSRLSKILYNDNVRKNRLVLLQIIEVVILLGKQELAFRGHDESTLSINQGNFREMFNLLIKQNAELLSHYEKISNVFTGQSKTIQNEIIHCVYEYIIDVIKSEINDIHFFAVISDDTTDIVEKSQCAITLRYVKKTGELKESFLGFHDVNSSKTSESLFNLITSVLDPYNFRTKLIAQCYDGASVMADHVSGLQKRIRDEAPNALFTHCCAHRLNLVLQQGSYYVPQSLIFFATLLGISVFFKKSPKQTFVLDTVIGKRIPIANETRWCTRSKILNFVVSNLDKLLEVMECIRDKPECVEQVNSAINKIKSLRNDDQSIFFFNEAKKYNFLKRSERLSETETLNKYKMLQFEILDNIICQLTDRFQDLNKLKFVSLVRLEIFDIDQLKNELSVIYFDEQFYNQSIQQCVKLLKEFEEFGLLKEAYKLFCIVLTIPSTIYEIYEIINLKLIDSIFTDIYFNSIFSPIHFENICLTTHTVHEPPLADSELGLTNYNIYRYDRCSNTSNCLRGGGVLIGIRKDLSSKLIAVHEINVEHLFVMLSVGSYKFIINAAYFPPLSPPFLFENFMSLLETTYQQHPEHTFLLCGDYNLPDISWSNDSHGLTYTSSSPLRVPCVPELLAFNGCYQKNSVLNSKGSILDLICCNTDSVIVSESLEPFVPPDPYYPPLNISLHSISTSSTFNNLHSFHNFKKTEYNSIIQFLSSYDWVSTLSNLDLNTSVNTFTDSLHSSILRFVPLSHFYKSTFPSWVSKDLKTLVYRKNKAHCNEHNTIASSILFTILQTVHA</sequence>
<dbReference type="OrthoDB" id="8196265at2759"/>
<dbReference type="InterPro" id="IPR012337">
    <property type="entry name" value="RNaseH-like_sf"/>
</dbReference>
<evidence type="ECO:0000313" key="3">
    <source>
        <dbReference type="Proteomes" id="UP000478052"/>
    </source>
</evidence>
<feature type="domain" description="DUF4371" evidence="1">
    <location>
        <begin position="170"/>
        <end position="362"/>
    </location>
</feature>
<dbReference type="InterPro" id="IPR025398">
    <property type="entry name" value="DUF4371"/>
</dbReference>
<evidence type="ECO:0000259" key="1">
    <source>
        <dbReference type="Pfam" id="PF14291"/>
    </source>
</evidence>
<dbReference type="InterPro" id="IPR036691">
    <property type="entry name" value="Endo/exonu/phosph_ase_sf"/>
</dbReference>
<dbReference type="PANTHER" id="PTHR45749:SF28">
    <property type="entry name" value="ZINC FINGER MYM-TYPE PROTEIN 1-LIKE-RELATED"/>
    <property type="match status" value="1"/>
</dbReference>
<dbReference type="Pfam" id="PF14291">
    <property type="entry name" value="DUF4371"/>
    <property type="match status" value="1"/>
</dbReference>
<dbReference type="SUPFAM" id="SSF53098">
    <property type="entry name" value="Ribonuclease H-like"/>
    <property type="match status" value="1"/>
</dbReference>
<organism evidence="2 3">
    <name type="scientific">Aphis craccivora</name>
    <name type="common">Cowpea aphid</name>
    <dbReference type="NCBI Taxonomy" id="307492"/>
    <lineage>
        <taxon>Eukaryota</taxon>
        <taxon>Metazoa</taxon>
        <taxon>Ecdysozoa</taxon>
        <taxon>Arthropoda</taxon>
        <taxon>Hexapoda</taxon>
        <taxon>Insecta</taxon>
        <taxon>Pterygota</taxon>
        <taxon>Neoptera</taxon>
        <taxon>Paraneoptera</taxon>
        <taxon>Hemiptera</taxon>
        <taxon>Sternorrhyncha</taxon>
        <taxon>Aphidomorpha</taxon>
        <taxon>Aphidoidea</taxon>
        <taxon>Aphididae</taxon>
        <taxon>Aphidini</taxon>
        <taxon>Aphis</taxon>
        <taxon>Aphis</taxon>
    </lineage>
</organism>
<dbReference type="Gene3D" id="3.60.10.10">
    <property type="entry name" value="Endonuclease/exonuclease/phosphatase"/>
    <property type="match status" value="1"/>
</dbReference>